<dbReference type="RefSeq" id="XP_025476454.1">
    <property type="nucleotide sequence ID" value="XM_025627485.1"/>
</dbReference>
<evidence type="ECO:0000313" key="1">
    <source>
        <dbReference type="EMBL" id="PYH30976.1"/>
    </source>
</evidence>
<reference evidence="1" key="1">
    <citation type="submission" date="2016-12" db="EMBL/GenBank/DDBJ databases">
        <title>The genomes of Aspergillus section Nigri reveals drivers in fungal speciation.</title>
        <authorList>
            <consortium name="DOE Joint Genome Institute"/>
            <person name="Vesth T.C."/>
            <person name="Nybo J."/>
            <person name="Theobald S."/>
            <person name="Brandl J."/>
            <person name="Frisvad J.C."/>
            <person name="Nielsen K.F."/>
            <person name="Lyhne E.K."/>
            <person name="Kogle M.E."/>
            <person name="Kuo A."/>
            <person name="Riley R."/>
            <person name="Clum A."/>
            <person name="Nolan M."/>
            <person name="Lipzen A."/>
            <person name="Salamov A."/>
            <person name="Henrissat B."/>
            <person name="Wiebenga A."/>
            <person name="De Vries R.P."/>
            <person name="Grigoriev I.V."/>
            <person name="Mortensen U.H."/>
            <person name="Andersen M.R."/>
            <person name="Baker S.E."/>
        </authorList>
    </citation>
    <scope>NUCLEOTIDE SEQUENCE [LARGE SCALE GENOMIC DNA]</scope>
    <source>
        <strain evidence="1">CBS 115656</strain>
    </source>
</reference>
<evidence type="ECO:0000313" key="2">
    <source>
        <dbReference type="Proteomes" id="UP000247647"/>
    </source>
</evidence>
<dbReference type="Proteomes" id="UP000247647">
    <property type="component" value="Unassembled WGS sequence"/>
</dbReference>
<dbReference type="EMBL" id="KZ821476">
    <property type="protein sequence ID" value="PYH30976.1"/>
    <property type="molecule type" value="Genomic_DNA"/>
</dbReference>
<proteinExistence type="predicted"/>
<sequence length="252" mass="28501">MPDMCCSDDALYASGGKGSMRYLFLHGGHSQLAPPDNFSVEAKVLVQNTHGEIFFDDSPDQPTSQYQFIDRTLKSVNGKEDAYIPKQLFVEKMLMNVSIPTLLFAEIPRDHADTPSSENVSYVIYHGFSTLTSRFSTLLILGRTGVEQASFQDYEYLKSMLHLFVPRFGRAISRMSDVYLPGDALNLSHEVAGYMMVPSGHTNNLRTFLAMYAKRYMLKSSSETEVLERCLLHMLKMPFELSSAIRYGLILY</sequence>
<dbReference type="OrthoDB" id="4393585at2759"/>
<accession>A0A318Y9K0</accession>
<protein>
    <submittedName>
        <fullName evidence="1">Uncharacterized protein</fullName>
    </submittedName>
</protein>
<organism evidence="1 2">
    <name type="scientific">Aspergillus neoniger (strain CBS 115656)</name>
    <dbReference type="NCBI Taxonomy" id="1448310"/>
    <lineage>
        <taxon>Eukaryota</taxon>
        <taxon>Fungi</taxon>
        <taxon>Dikarya</taxon>
        <taxon>Ascomycota</taxon>
        <taxon>Pezizomycotina</taxon>
        <taxon>Eurotiomycetes</taxon>
        <taxon>Eurotiomycetidae</taxon>
        <taxon>Eurotiales</taxon>
        <taxon>Aspergillaceae</taxon>
        <taxon>Aspergillus</taxon>
        <taxon>Aspergillus subgen. Circumdati</taxon>
    </lineage>
</organism>
<dbReference type="GeneID" id="37129941"/>
<dbReference type="AlphaFoldDB" id="A0A318Y9K0"/>
<gene>
    <name evidence="1" type="ORF">BO87DRAFT_429146</name>
</gene>
<name>A0A318Y9K0_ASPNB</name>
<keyword evidence="2" id="KW-1185">Reference proteome</keyword>